<dbReference type="EMBL" id="CM044701">
    <property type="protein sequence ID" value="KAI5681364.1"/>
    <property type="molecule type" value="Genomic_DNA"/>
</dbReference>
<proteinExistence type="predicted"/>
<protein>
    <submittedName>
        <fullName evidence="1">Uncharacterized protein</fullName>
    </submittedName>
</protein>
<gene>
    <name evidence="1" type="ORF">M9H77_02591</name>
</gene>
<accession>A0ACC0C8U2</accession>
<keyword evidence="2" id="KW-1185">Reference proteome</keyword>
<sequence length="335" mass="39213">MPCTDSSKKHRNMTSKFVSKLISHFVANDPEISVSNVIGEVQVKLQTGYTYKRAWYAQKFVIERVFGSWETTFSVLPKYLHVMKDSNPGTVYEFLNPRTSSRPDYVFKFLLWCFLPYINGFQHCRPVISVDGTHLWGPYKGILLITSTWDTNNHVFPLYLQSLIKNHSKVGIGSSNFYDNMLSKIDMPERKLSSENLTIDLEKWKLLHDGGHRHGMMTTNISEVLNSVLKKCRVIPLKALIFNKLIKYFNQHREEAKNCVHPFLTRVFDKFFRIELKSRYHTVTTYNPREVCRDNGTRPDVYVQIYIRRKLTEEHSNPIFIRLGTRTFGEMLLTI</sequence>
<dbReference type="Proteomes" id="UP001060085">
    <property type="component" value="Linkage Group LG01"/>
</dbReference>
<name>A0ACC0C8U2_CATRO</name>
<comment type="caution">
    <text evidence="1">The sequence shown here is derived from an EMBL/GenBank/DDBJ whole genome shotgun (WGS) entry which is preliminary data.</text>
</comment>
<organism evidence="1 2">
    <name type="scientific">Catharanthus roseus</name>
    <name type="common">Madagascar periwinkle</name>
    <name type="synonym">Vinca rosea</name>
    <dbReference type="NCBI Taxonomy" id="4058"/>
    <lineage>
        <taxon>Eukaryota</taxon>
        <taxon>Viridiplantae</taxon>
        <taxon>Streptophyta</taxon>
        <taxon>Embryophyta</taxon>
        <taxon>Tracheophyta</taxon>
        <taxon>Spermatophyta</taxon>
        <taxon>Magnoliopsida</taxon>
        <taxon>eudicotyledons</taxon>
        <taxon>Gunneridae</taxon>
        <taxon>Pentapetalae</taxon>
        <taxon>asterids</taxon>
        <taxon>lamiids</taxon>
        <taxon>Gentianales</taxon>
        <taxon>Apocynaceae</taxon>
        <taxon>Rauvolfioideae</taxon>
        <taxon>Vinceae</taxon>
        <taxon>Catharanthinae</taxon>
        <taxon>Catharanthus</taxon>
    </lineage>
</organism>
<evidence type="ECO:0000313" key="2">
    <source>
        <dbReference type="Proteomes" id="UP001060085"/>
    </source>
</evidence>
<evidence type="ECO:0000313" key="1">
    <source>
        <dbReference type="EMBL" id="KAI5681364.1"/>
    </source>
</evidence>
<reference evidence="2" key="1">
    <citation type="journal article" date="2023" name="Nat. Plants">
        <title>Single-cell RNA sequencing provides a high-resolution roadmap for understanding the multicellular compartmentation of specialized metabolism.</title>
        <authorList>
            <person name="Sun S."/>
            <person name="Shen X."/>
            <person name="Li Y."/>
            <person name="Li Y."/>
            <person name="Wang S."/>
            <person name="Li R."/>
            <person name="Zhang H."/>
            <person name="Shen G."/>
            <person name="Guo B."/>
            <person name="Wei J."/>
            <person name="Xu J."/>
            <person name="St-Pierre B."/>
            <person name="Chen S."/>
            <person name="Sun C."/>
        </authorList>
    </citation>
    <scope>NUCLEOTIDE SEQUENCE [LARGE SCALE GENOMIC DNA]</scope>
</reference>